<name>A0AA35ZW95_LACSI</name>
<dbReference type="EMBL" id="OX465084">
    <property type="protein sequence ID" value="CAI9300074.1"/>
    <property type="molecule type" value="Genomic_DNA"/>
</dbReference>
<dbReference type="AlphaFoldDB" id="A0AA35ZW95"/>
<protein>
    <submittedName>
        <fullName evidence="1">Uncharacterized protein</fullName>
    </submittedName>
</protein>
<organism evidence="1 2">
    <name type="scientific">Lactuca saligna</name>
    <name type="common">Willowleaf lettuce</name>
    <dbReference type="NCBI Taxonomy" id="75948"/>
    <lineage>
        <taxon>Eukaryota</taxon>
        <taxon>Viridiplantae</taxon>
        <taxon>Streptophyta</taxon>
        <taxon>Embryophyta</taxon>
        <taxon>Tracheophyta</taxon>
        <taxon>Spermatophyta</taxon>
        <taxon>Magnoliopsida</taxon>
        <taxon>eudicotyledons</taxon>
        <taxon>Gunneridae</taxon>
        <taxon>Pentapetalae</taxon>
        <taxon>asterids</taxon>
        <taxon>campanulids</taxon>
        <taxon>Asterales</taxon>
        <taxon>Asteraceae</taxon>
        <taxon>Cichorioideae</taxon>
        <taxon>Cichorieae</taxon>
        <taxon>Lactucinae</taxon>
        <taxon>Lactuca</taxon>
    </lineage>
</organism>
<accession>A0AA35ZW95</accession>
<evidence type="ECO:0000313" key="2">
    <source>
        <dbReference type="Proteomes" id="UP001177003"/>
    </source>
</evidence>
<reference evidence="1" key="1">
    <citation type="submission" date="2023-04" db="EMBL/GenBank/DDBJ databases">
        <authorList>
            <person name="Vijverberg K."/>
            <person name="Xiong W."/>
            <person name="Schranz E."/>
        </authorList>
    </citation>
    <scope>NUCLEOTIDE SEQUENCE</scope>
</reference>
<proteinExistence type="predicted"/>
<dbReference type="Proteomes" id="UP001177003">
    <property type="component" value="Chromosome 8"/>
</dbReference>
<gene>
    <name evidence="1" type="ORF">LSALG_LOCUS38740</name>
</gene>
<sequence length="148" mass="16274">MSRTRIRFQSNKAGTRLCSPVLTIVFCHFGSKIQKKRKLEIAILNNFLVLVRIVGPDDHMYPDSVDVRGVEFGLGIGYNSKPKASPPTGSPVKLLRTRVMPQLKSSFVAASASSNNYGNQGSKKMVLSGFVSGGINFKRMNILCRQVV</sequence>
<evidence type="ECO:0000313" key="1">
    <source>
        <dbReference type="EMBL" id="CAI9300074.1"/>
    </source>
</evidence>
<keyword evidence="2" id="KW-1185">Reference proteome</keyword>